<accession>A0A384JSP9</accession>
<dbReference type="VEuPathDB" id="FungiDB:Bcin09g03510"/>
<dbReference type="AlphaFoldDB" id="A0A384JSP9"/>
<proteinExistence type="predicted"/>
<evidence type="ECO:0000313" key="3">
    <source>
        <dbReference type="Proteomes" id="UP000001798"/>
    </source>
</evidence>
<evidence type="ECO:0000259" key="1">
    <source>
        <dbReference type="Pfam" id="PF06985"/>
    </source>
</evidence>
<protein>
    <recommendedName>
        <fullName evidence="1">Heterokaryon incompatibility domain-containing protein</fullName>
    </recommendedName>
</protein>
<dbReference type="RefSeq" id="XP_024550855.1">
    <property type="nucleotide sequence ID" value="XM_024695062.1"/>
</dbReference>
<reference evidence="2 3" key="2">
    <citation type="journal article" date="2012" name="Eukaryot. Cell">
        <title>Genome update of Botrytis cinerea strains B05.10 and T4.</title>
        <authorList>
            <person name="Staats M."/>
            <person name="van Kan J.A."/>
        </authorList>
    </citation>
    <scope>NUCLEOTIDE SEQUENCE [LARGE SCALE GENOMIC DNA]</scope>
    <source>
        <strain evidence="2 3">B05.10</strain>
    </source>
</reference>
<dbReference type="Pfam" id="PF06985">
    <property type="entry name" value="HET"/>
    <property type="match status" value="1"/>
</dbReference>
<dbReference type="PANTHER" id="PTHR33112">
    <property type="entry name" value="DOMAIN PROTEIN, PUTATIVE-RELATED"/>
    <property type="match status" value="1"/>
</dbReference>
<feature type="domain" description="Heterokaryon incompatibility" evidence="1">
    <location>
        <begin position="210"/>
        <end position="377"/>
    </location>
</feature>
<gene>
    <name evidence="2" type="ORF">BCIN_09g03510</name>
</gene>
<organism evidence="2 3">
    <name type="scientific">Botryotinia fuckeliana (strain B05.10)</name>
    <name type="common">Noble rot fungus</name>
    <name type="synonym">Botrytis cinerea</name>
    <dbReference type="NCBI Taxonomy" id="332648"/>
    <lineage>
        <taxon>Eukaryota</taxon>
        <taxon>Fungi</taxon>
        <taxon>Dikarya</taxon>
        <taxon>Ascomycota</taxon>
        <taxon>Pezizomycotina</taxon>
        <taxon>Leotiomycetes</taxon>
        <taxon>Helotiales</taxon>
        <taxon>Sclerotiniaceae</taxon>
        <taxon>Botrytis</taxon>
    </lineage>
</organism>
<reference evidence="2 3" key="3">
    <citation type="journal article" date="2017" name="Mol. Plant Pathol.">
        <title>A gapless genome sequence of the fungus Botrytis cinerea.</title>
        <authorList>
            <person name="Van Kan J.A."/>
            <person name="Stassen J.H."/>
            <person name="Mosbach A."/>
            <person name="Van Der Lee T.A."/>
            <person name="Faino L."/>
            <person name="Farmer A.D."/>
            <person name="Papasotiriou D.G."/>
            <person name="Zhou S."/>
            <person name="Seidl M.F."/>
            <person name="Cottam E."/>
            <person name="Edel D."/>
            <person name="Hahn M."/>
            <person name="Schwartz D.C."/>
            <person name="Dietrich R.A."/>
            <person name="Widdison S."/>
            <person name="Scalliet G."/>
        </authorList>
    </citation>
    <scope>NUCLEOTIDE SEQUENCE [LARGE SCALE GENOMIC DNA]</scope>
    <source>
        <strain evidence="2 3">B05.10</strain>
    </source>
</reference>
<dbReference type="GeneID" id="5432125"/>
<keyword evidence="3" id="KW-1185">Reference proteome</keyword>
<evidence type="ECO:0000313" key="2">
    <source>
        <dbReference type="EMBL" id="ATZ53511.1"/>
    </source>
</evidence>
<dbReference type="KEGG" id="bfu:BCIN_09g03510"/>
<dbReference type="OrthoDB" id="8300194at2759"/>
<reference evidence="2 3" key="1">
    <citation type="journal article" date="2011" name="PLoS Genet.">
        <title>Genomic analysis of the necrotrophic fungal pathogens Sclerotinia sclerotiorum and Botrytis cinerea.</title>
        <authorList>
            <person name="Amselem J."/>
            <person name="Cuomo C.A."/>
            <person name="van Kan J.A."/>
            <person name="Viaud M."/>
            <person name="Benito E.P."/>
            <person name="Couloux A."/>
            <person name="Coutinho P.M."/>
            <person name="de Vries R.P."/>
            <person name="Dyer P.S."/>
            <person name="Fillinger S."/>
            <person name="Fournier E."/>
            <person name="Gout L."/>
            <person name="Hahn M."/>
            <person name="Kohn L."/>
            <person name="Lapalu N."/>
            <person name="Plummer K.M."/>
            <person name="Pradier J.M."/>
            <person name="Quevillon E."/>
            <person name="Sharon A."/>
            <person name="Simon A."/>
            <person name="ten Have A."/>
            <person name="Tudzynski B."/>
            <person name="Tudzynski P."/>
            <person name="Wincker P."/>
            <person name="Andrew M."/>
            <person name="Anthouard V."/>
            <person name="Beever R.E."/>
            <person name="Beffa R."/>
            <person name="Benoit I."/>
            <person name="Bouzid O."/>
            <person name="Brault B."/>
            <person name="Chen Z."/>
            <person name="Choquer M."/>
            <person name="Collemare J."/>
            <person name="Cotton P."/>
            <person name="Danchin E.G."/>
            <person name="Da Silva C."/>
            <person name="Gautier A."/>
            <person name="Giraud C."/>
            <person name="Giraud T."/>
            <person name="Gonzalez C."/>
            <person name="Grossetete S."/>
            <person name="Guldener U."/>
            <person name="Henrissat B."/>
            <person name="Howlett B.J."/>
            <person name="Kodira C."/>
            <person name="Kretschmer M."/>
            <person name="Lappartient A."/>
            <person name="Leroch M."/>
            <person name="Levis C."/>
            <person name="Mauceli E."/>
            <person name="Neuveglise C."/>
            <person name="Oeser B."/>
            <person name="Pearson M."/>
            <person name="Poulain J."/>
            <person name="Poussereau N."/>
            <person name="Quesneville H."/>
            <person name="Rascle C."/>
            <person name="Schumacher J."/>
            <person name="Segurens B."/>
            <person name="Sexton A."/>
            <person name="Silva E."/>
            <person name="Sirven C."/>
            <person name="Soanes D.M."/>
            <person name="Talbot N.J."/>
            <person name="Templeton M."/>
            <person name="Yandava C."/>
            <person name="Yarden O."/>
            <person name="Zeng Q."/>
            <person name="Rollins J.A."/>
            <person name="Lebrun M.H."/>
            <person name="Dickman M."/>
        </authorList>
    </citation>
    <scope>NUCLEOTIDE SEQUENCE [LARGE SCALE GENOMIC DNA]</scope>
    <source>
        <strain evidence="2 3">B05.10</strain>
    </source>
</reference>
<dbReference type="PANTHER" id="PTHR33112:SF10">
    <property type="entry name" value="TOL"/>
    <property type="match status" value="1"/>
</dbReference>
<dbReference type="InterPro" id="IPR010730">
    <property type="entry name" value="HET"/>
</dbReference>
<sequence length="689" mass="77477">MDSQGCELCRHFDIRPGDSFKPSAGKWTIRINPGDLSDEYRLFFTSRQLQRAANSGCANCSLLIDGLHIISKNLDIFDSAQPYQGRIISRTGCALQVEVRGSMMDEPIGLEFYKLSNTEDLIPSSDFGPRLIIGAAEEVPSDNPLERSMPIIRKWISCCDNKHGACAGSRKSSRVPTRVLDVAGKALNRGSVVLVESAEMKLESEKKLPYITLSHCWGKIRPLTTTHDNFAAHKKEITLENLPKTFQDAITIVRALGIRYIWIDSLCIIQGDDEDWDKEAILMASVYSNSYLNIAATGSCDSRGGCFYSRKMHCGSTTLPLKSYMIGQNTNHAGAGVVFVRLSFEKVHQRYHLPNEQSKIGDSIRTPLLSRAWVFQERQLSPRTLHFHPAEMIMECKSALRCECTGLDKIRANANKEFSDLYRSEDWEVTDQWFRVVKEYTALTLSYSKDRLVALSGIATIFQDRLKTAYLAGIWEADISRSLLWGIREKKANRERIYETSVRNPRADGHYAPTWSWASPVLIDGDTINFPAMDEGTFTPHQCFSLVSTNVPWLATDSSKNMGSAFLELRGLLVLAKISYLSADPEGSTKAPRLSFARDPGIYYSGNFLNLDILPSTVERHVTESFPIYCLLVGTMLEDLDSHTSTWFSTLLVERSSLDMNLFCRVGIFDVREDTKAFFEAKQATIKLT</sequence>
<dbReference type="EMBL" id="CP009813">
    <property type="protein sequence ID" value="ATZ53511.1"/>
    <property type="molecule type" value="Genomic_DNA"/>
</dbReference>
<name>A0A384JSP9_BOTFB</name>
<dbReference type="Proteomes" id="UP000001798">
    <property type="component" value="Chromosome 9"/>
</dbReference>